<keyword evidence="2" id="KW-1185">Reference proteome</keyword>
<gene>
    <name evidence="1" type="ORF">MED297_17702</name>
</gene>
<proteinExistence type="predicted"/>
<dbReference type="HOGENOM" id="CLU_3204381_0_0_6"/>
<accession>A4BHA3</accession>
<evidence type="ECO:0000313" key="1">
    <source>
        <dbReference type="EMBL" id="EAR08451.1"/>
    </source>
</evidence>
<dbReference type="AlphaFoldDB" id="A4BHA3"/>
<name>A4BHA3_9GAMM</name>
<comment type="caution">
    <text evidence="1">The sequence shown here is derived from an EMBL/GenBank/DDBJ whole genome shotgun (WGS) entry which is preliminary data.</text>
</comment>
<dbReference type="EMBL" id="AAOE01000020">
    <property type="protein sequence ID" value="EAR08451.1"/>
    <property type="molecule type" value="Genomic_DNA"/>
</dbReference>
<evidence type="ECO:0000313" key="2">
    <source>
        <dbReference type="Proteomes" id="UP000005953"/>
    </source>
</evidence>
<protein>
    <submittedName>
        <fullName evidence="1">Uncharacterized protein</fullName>
    </submittedName>
</protein>
<dbReference type="STRING" id="314283.MED297_17702"/>
<organism evidence="1 2">
    <name type="scientific">Reinekea blandensis MED297</name>
    <dbReference type="NCBI Taxonomy" id="314283"/>
    <lineage>
        <taxon>Bacteria</taxon>
        <taxon>Pseudomonadati</taxon>
        <taxon>Pseudomonadota</taxon>
        <taxon>Gammaproteobacteria</taxon>
        <taxon>Oceanospirillales</taxon>
        <taxon>Saccharospirillaceae</taxon>
        <taxon>Reinekea</taxon>
    </lineage>
</organism>
<sequence>MVGEGVEFEEAVVLMEKAQRLQGYHCSLGASHFSALKLHFLIHLK</sequence>
<dbReference type="Proteomes" id="UP000005953">
    <property type="component" value="Unassembled WGS sequence"/>
</dbReference>
<reference evidence="1 2" key="1">
    <citation type="submission" date="2006-02" db="EMBL/GenBank/DDBJ databases">
        <authorList>
            <person name="Pinhassi J."/>
            <person name="Pedros-Alio C."/>
            <person name="Ferriera S."/>
            <person name="Johnson J."/>
            <person name="Kravitz S."/>
            <person name="Halpern A."/>
            <person name="Remington K."/>
            <person name="Beeson K."/>
            <person name="Tran B."/>
            <person name="Rogers Y.-H."/>
            <person name="Friedman R."/>
            <person name="Venter J.C."/>
        </authorList>
    </citation>
    <scope>NUCLEOTIDE SEQUENCE [LARGE SCALE GENOMIC DNA]</scope>
    <source>
        <strain evidence="1 2">MED297</strain>
    </source>
</reference>